<dbReference type="PROSITE" id="PS00211">
    <property type="entry name" value="ABC_TRANSPORTER_1"/>
    <property type="match status" value="1"/>
</dbReference>
<evidence type="ECO:0000256" key="2">
    <source>
        <dbReference type="ARBA" id="ARBA00022448"/>
    </source>
</evidence>
<evidence type="ECO:0000256" key="6">
    <source>
        <dbReference type="SAM" id="Phobius"/>
    </source>
</evidence>
<dbReference type="GO" id="GO:0016020">
    <property type="term" value="C:membrane"/>
    <property type="evidence" value="ECO:0007669"/>
    <property type="project" value="UniProtKB-SubCell"/>
</dbReference>
<dbReference type="PANTHER" id="PTHR48041:SF139">
    <property type="entry name" value="PROTEIN SCARLET"/>
    <property type="match status" value="1"/>
</dbReference>
<evidence type="ECO:0000259" key="7">
    <source>
        <dbReference type="PROSITE" id="PS50893"/>
    </source>
</evidence>
<keyword evidence="9" id="KW-1185">Reference proteome</keyword>
<dbReference type="Pfam" id="PF00005">
    <property type="entry name" value="ABC_tran"/>
    <property type="match status" value="1"/>
</dbReference>
<feature type="transmembrane region" description="Helical" evidence="6">
    <location>
        <begin position="525"/>
        <end position="544"/>
    </location>
</feature>
<dbReference type="GO" id="GO:0008168">
    <property type="term" value="F:methyltransferase activity"/>
    <property type="evidence" value="ECO:0007669"/>
    <property type="project" value="InterPro"/>
</dbReference>
<proteinExistence type="predicted"/>
<dbReference type="InterPro" id="IPR007848">
    <property type="entry name" value="Small_mtfrase_dom"/>
</dbReference>
<dbReference type="InterPro" id="IPR050352">
    <property type="entry name" value="ABCG_transporters"/>
</dbReference>
<dbReference type="PANTHER" id="PTHR48041">
    <property type="entry name" value="ABC TRANSPORTER G FAMILY MEMBER 28"/>
    <property type="match status" value="1"/>
</dbReference>
<evidence type="ECO:0000313" key="9">
    <source>
        <dbReference type="Proteomes" id="UP000689195"/>
    </source>
</evidence>
<gene>
    <name evidence="8" type="ORF">PPENT_87.1.T0030205</name>
</gene>
<sequence>MTDKLQTIGNREEQLVNTDNRAEFSLGKFTPIELAWDKLIINATIKVGKTTTEKCLLNNLKGVMKPAHFTAILGPSGSGKTTLLNFLSGRLISDNLKISGELSLNGKRINDIDKFNDQMAYVMQDDILLATFSPREAFYFSANMRLTISAEEKAQRVEALIRELGITKCADTRVGNTQIRGVSGGERKRASIGVELLTNPSLIFLDEPTTGLDSSTALQVIDLLKRLAKNGRTIVSTIHQPSSEIFNNFDRLMLLVRGNIIYQGDAEQAIDYFATMGYQCPNFSNPSDYFMKLMNEEGLLVEKIQAGESDDFDDAQIKAEFEQRLEGFIQNYKNSNMIKDLETRETALIKENDVGFHIGFIQQFVLIYQRSFLNEIRNPMDVKLKIFQSIVNAIMLMLVYSDLGKYNEGLQNRFGALFFICTANAFGGIQGALHTFSMERPLFLRERINKTYSVHSFFWARSLAEFPFQIIYPSLCVIIVYYVIGLSDENVGKFFMLIFIQFLTYQYAVSYGLLLSTIIPKIEVATALVPALVIPFMILGGFFVNQDNIPYIFYPFTYLSMFKYGFEAAVINEFDNVKVVIQLRCYQQHQQNGNVAIYQLDQLQELECLPIWHFIQYQVQKNLNYNHLKACKQIINPNDFFFVFLYNYLFLNMIKKKQLESFLQQVPDFEGKPNWNLEQHMTPPSFASEIIQLILNEESLENLVCADFGCGTGMLTAGLLCCNVAHVCAYEFDEKVAQETLQTLQEMHDGAFDLIITNIKHHKFPSHKVDLVLMNPPFGTKEANIDTVFLLQAFEHSSGNVYSIHKSSTRQYLEKLAIENKRTFKVLKEFEFPLPKKFCKYHKKDLAFTQVDFIKFGYVKQQEGKQEIQ</sequence>
<dbReference type="GO" id="GO:0016887">
    <property type="term" value="F:ATP hydrolysis activity"/>
    <property type="evidence" value="ECO:0007669"/>
    <property type="project" value="InterPro"/>
</dbReference>
<dbReference type="GO" id="GO:0140359">
    <property type="term" value="F:ABC-type transporter activity"/>
    <property type="evidence" value="ECO:0007669"/>
    <property type="project" value="InterPro"/>
</dbReference>
<dbReference type="CDD" id="cd03213">
    <property type="entry name" value="ABCG_EPDR"/>
    <property type="match status" value="1"/>
</dbReference>
<dbReference type="EMBL" id="CAJJDO010000003">
    <property type="protein sequence ID" value="CAD8134242.1"/>
    <property type="molecule type" value="Genomic_DNA"/>
</dbReference>
<dbReference type="Pfam" id="PF19055">
    <property type="entry name" value="ABC2_membrane_7"/>
    <property type="match status" value="1"/>
</dbReference>
<keyword evidence="3 6" id="KW-0812">Transmembrane</keyword>
<evidence type="ECO:0000313" key="8">
    <source>
        <dbReference type="EMBL" id="CAD8134242.1"/>
    </source>
</evidence>
<dbReference type="Proteomes" id="UP000689195">
    <property type="component" value="Unassembled WGS sequence"/>
</dbReference>
<dbReference type="InterPro" id="IPR003439">
    <property type="entry name" value="ABC_transporter-like_ATP-bd"/>
</dbReference>
<dbReference type="GO" id="GO:0005524">
    <property type="term" value="F:ATP binding"/>
    <property type="evidence" value="ECO:0007669"/>
    <property type="project" value="InterPro"/>
</dbReference>
<dbReference type="InterPro" id="IPR002052">
    <property type="entry name" value="DNA_methylase_N6_adenine_CS"/>
</dbReference>
<dbReference type="PROSITE" id="PS00092">
    <property type="entry name" value="N6_MTASE"/>
    <property type="match status" value="1"/>
</dbReference>
<dbReference type="Pfam" id="PF01061">
    <property type="entry name" value="ABC2_membrane"/>
    <property type="match status" value="1"/>
</dbReference>
<dbReference type="InterPro" id="IPR013525">
    <property type="entry name" value="ABC2_TM"/>
</dbReference>
<dbReference type="InterPro" id="IPR043926">
    <property type="entry name" value="ABCG_dom"/>
</dbReference>
<organism evidence="8 9">
    <name type="scientific">Paramecium pentaurelia</name>
    <dbReference type="NCBI Taxonomy" id="43138"/>
    <lineage>
        <taxon>Eukaryota</taxon>
        <taxon>Sar</taxon>
        <taxon>Alveolata</taxon>
        <taxon>Ciliophora</taxon>
        <taxon>Intramacronucleata</taxon>
        <taxon>Oligohymenophorea</taxon>
        <taxon>Peniculida</taxon>
        <taxon>Parameciidae</taxon>
        <taxon>Paramecium</taxon>
    </lineage>
</organism>
<accession>A0A8S1S3Q2</accession>
<keyword evidence="4 6" id="KW-1133">Transmembrane helix</keyword>
<feature type="transmembrane region" description="Helical" evidence="6">
    <location>
        <begin position="415"/>
        <end position="433"/>
    </location>
</feature>
<dbReference type="PROSITE" id="PS50893">
    <property type="entry name" value="ABC_TRANSPORTER_2"/>
    <property type="match status" value="1"/>
</dbReference>
<feature type="transmembrane region" description="Helical" evidence="6">
    <location>
        <begin position="466"/>
        <end position="484"/>
    </location>
</feature>
<dbReference type="InterPro" id="IPR003593">
    <property type="entry name" value="AAA+_ATPase"/>
</dbReference>
<dbReference type="Pfam" id="PF05175">
    <property type="entry name" value="MTS"/>
    <property type="match status" value="1"/>
</dbReference>
<reference evidence="8" key="1">
    <citation type="submission" date="2021-01" db="EMBL/GenBank/DDBJ databases">
        <authorList>
            <consortium name="Genoscope - CEA"/>
            <person name="William W."/>
        </authorList>
    </citation>
    <scope>NUCLEOTIDE SEQUENCE</scope>
</reference>
<dbReference type="OrthoDB" id="184675at2759"/>
<dbReference type="SMART" id="SM00382">
    <property type="entry name" value="AAA"/>
    <property type="match status" value="1"/>
</dbReference>
<keyword evidence="5 6" id="KW-0472">Membrane</keyword>
<dbReference type="FunFam" id="3.40.50.300:FF:001495">
    <property type="entry name" value="ATP-binding cassette protein subfamily G, member 4"/>
    <property type="match status" value="1"/>
</dbReference>
<evidence type="ECO:0000256" key="4">
    <source>
        <dbReference type="ARBA" id="ARBA00022989"/>
    </source>
</evidence>
<name>A0A8S1S3Q2_9CILI</name>
<comment type="subcellular location">
    <subcellularLocation>
        <location evidence="1">Membrane</location>
        <topology evidence="1">Multi-pass membrane protein</topology>
    </subcellularLocation>
</comment>
<protein>
    <recommendedName>
        <fullName evidence="7">ABC transporter domain-containing protein</fullName>
    </recommendedName>
</protein>
<comment type="caution">
    <text evidence="8">The sequence shown here is derived from an EMBL/GenBank/DDBJ whole genome shotgun (WGS) entry which is preliminary data.</text>
</comment>
<keyword evidence="2" id="KW-0813">Transport</keyword>
<dbReference type="InterPro" id="IPR017871">
    <property type="entry name" value="ABC_transporter-like_CS"/>
</dbReference>
<evidence type="ECO:0000256" key="5">
    <source>
        <dbReference type="ARBA" id="ARBA00023136"/>
    </source>
</evidence>
<feature type="transmembrane region" description="Helical" evidence="6">
    <location>
        <begin position="496"/>
        <end position="519"/>
    </location>
</feature>
<dbReference type="GO" id="GO:0003676">
    <property type="term" value="F:nucleic acid binding"/>
    <property type="evidence" value="ECO:0007669"/>
    <property type="project" value="InterPro"/>
</dbReference>
<dbReference type="AlphaFoldDB" id="A0A8S1S3Q2"/>
<dbReference type="CDD" id="cd02440">
    <property type="entry name" value="AdoMet_MTases"/>
    <property type="match status" value="1"/>
</dbReference>
<evidence type="ECO:0000256" key="3">
    <source>
        <dbReference type="ARBA" id="ARBA00022692"/>
    </source>
</evidence>
<dbReference type="GO" id="GO:0032259">
    <property type="term" value="P:methylation"/>
    <property type="evidence" value="ECO:0007669"/>
    <property type="project" value="InterPro"/>
</dbReference>
<feature type="domain" description="ABC transporter" evidence="7">
    <location>
        <begin position="42"/>
        <end position="282"/>
    </location>
</feature>
<evidence type="ECO:0000256" key="1">
    <source>
        <dbReference type="ARBA" id="ARBA00004141"/>
    </source>
</evidence>